<proteinExistence type="predicted"/>
<gene>
    <name evidence="1" type="ORF">CUC53_02010</name>
</gene>
<reference evidence="1 2" key="1">
    <citation type="submission" date="2017-11" db="EMBL/GenBank/DDBJ databases">
        <title>Draft genome sequence of environmental isolate Aeromonas cavernicola sp. nov. MDC 2508.</title>
        <authorList>
            <person name="Colston S.M."/>
            <person name="Navarro A."/>
            <person name="Martinez-Murcia A.J."/>
            <person name="Graf J."/>
        </authorList>
    </citation>
    <scope>NUCLEOTIDE SEQUENCE [LARGE SCALE GENOMIC DNA]</scope>
    <source>
        <strain evidence="1 2">MDC 2508</strain>
    </source>
</reference>
<protein>
    <submittedName>
        <fullName evidence="1">Uncharacterized protein</fullName>
    </submittedName>
</protein>
<accession>A0A2H9U8V2</accession>
<organism evidence="1 2">
    <name type="scientific">Aeromonas cavernicola</name>
    <dbReference type="NCBI Taxonomy" id="1006623"/>
    <lineage>
        <taxon>Bacteria</taxon>
        <taxon>Pseudomonadati</taxon>
        <taxon>Pseudomonadota</taxon>
        <taxon>Gammaproteobacteria</taxon>
        <taxon>Aeromonadales</taxon>
        <taxon>Aeromonadaceae</taxon>
        <taxon>Aeromonas</taxon>
    </lineage>
</organism>
<dbReference type="Proteomes" id="UP000235861">
    <property type="component" value="Unassembled WGS sequence"/>
</dbReference>
<dbReference type="AlphaFoldDB" id="A0A2H9U8V2"/>
<keyword evidence="2" id="KW-1185">Reference proteome</keyword>
<comment type="caution">
    <text evidence="1">The sequence shown here is derived from an EMBL/GenBank/DDBJ whole genome shotgun (WGS) entry which is preliminary data.</text>
</comment>
<name>A0A2H9U8V2_9GAMM</name>
<evidence type="ECO:0000313" key="2">
    <source>
        <dbReference type="Proteomes" id="UP000235861"/>
    </source>
</evidence>
<evidence type="ECO:0000313" key="1">
    <source>
        <dbReference type="EMBL" id="PJG60441.1"/>
    </source>
</evidence>
<dbReference type="RefSeq" id="WP_100292618.1">
    <property type="nucleotide sequence ID" value="NZ_PGGC01000013.1"/>
</dbReference>
<dbReference type="EMBL" id="PGGC01000013">
    <property type="protein sequence ID" value="PJG60441.1"/>
    <property type="molecule type" value="Genomic_DNA"/>
</dbReference>
<sequence>MELQDAPVLRYLGHLSQPDAPTLINLDWFLQHQDAAGLMSQPEPPADQGCAASTAATLPSIKGRLKL</sequence>